<dbReference type="AlphaFoldDB" id="A0A5A8D408"/>
<reference evidence="5 6" key="1">
    <citation type="submission" date="2019-07" db="EMBL/GenBank/DDBJ databases">
        <title>Genomes of Cafeteria roenbergensis.</title>
        <authorList>
            <person name="Fischer M.G."/>
            <person name="Hackl T."/>
            <person name="Roman M."/>
        </authorList>
    </citation>
    <scope>NUCLEOTIDE SEQUENCE [LARGE SCALE GENOMIC DNA]</scope>
    <source>
        <strain evidence="4 6">Cflag</strain>
        <strain evidence="3 5">RCC970-E3</strain>
    </source>
</reference>
<feature type="region of interest" description="Disordered" evidence="1">
    <location>
        <begin position="176"/>
        <end position="240"/>
    </location>
</feature>
<keyword evidence="2" id="KW-1133">Transmembrane helix</keyword>
<protein>
    <submittedName>
        <fullName evidence="3">Uncharacterized protein</fullName>
    </submittedName>
</protein>
<name>A0A5A8D408_CAFRO</name>
<dbReference type="Proteomes" id="UP000325113">
    <property type="component" value="Unassembled WGS sequence"/>
</dbReference>
<keyword evidence="2" id="KW-0812">Transmembrane</keyword>
<dbReference type="EMBL" id="VLTL01000118">
    <property type="protein sequence ID" value="KAA0159905.1"/>
    <property type="molecule type" value="Genomic_DNA"/>
</dbReference>
<feature type="compositionally biased region" description="Low complexity" evidence="1">
    <location>
        <begin position="194"/>
        <end position="204"/>
    </location>
</feature>
<evidence type="ECO:0000313" key="6">
    <source>
        <dbReference type="Proteomes" id="UP000325113"/>
    </source>
</evidence>
<evidence type="ECO:0000256" key="1">
    <source>
        <dbReference type="SAM" id="MobiDB-lite"/>
    </source>
</evidence>
<proteinExistence type="predicted"/>
<evidence type="ECO:0000313" key="4">
    <source>
        <dbReference type="EMBL" id="KAA0167998.1"/>
    </source>
</evidence>
<evidence type="ECO:0000313" key="3">
    <source>
        <dbReference type="EMBL" id="KAA0159905.1"/>
    </source>
</evidence>
<feature type="transmembrane region" description="Helical" evidence="2">
    <location>
        <begin position="96"/>
        <end position="113"/>
    </location>
</feature>
<dbReference type="Proteomes" id="UP000324907">
    <property type="component" value="Unassembled WGS sequence"/>
</dbReference>
<keyword evidence="2" id="KW-0472">Membrane</keyword>
<comment type="caution">
    <text evidence="3">The sequence shown here is derived from an EMBL/GenBank/DDBJ whole genome shotgun (WGS) entry which is preliminary data.</text>
</comment>
<gene>
    <name evidence="3" type="ORF">FNF28_05633</name>
    <name evidence="4" type="ORF">FNF31_00497</name>
</gene>
<sequence length="240" mass="23917">MTDILQATLAQTALAAVPVLLYVGGPAAIARLLAPTAAWKELPRLQRMGKVFAYASGVVARPVGWAVLAGTAQVVAEDQLRIGPRHNDGASGADTTASQAVTGGIAGALVALVRDSSKAAPAVLCRMTSPTATVVWYAALGAVGGLFLPVVRYMLSHKGGNLLEAGGKGLDMGIGSGRGGDGADGAHDAEEGSDGSAAGGAPARRGGRGEDAAPSVADIEALMSAAEEAERRRAGGAGRR</sequence>
<feature type="transmembrane region" description="Helical" evidence="2">
    <location>
        <begin position="51"/>
        <end position="76"/>
    </location>
</feature>
<accession>A0A5A8D408</accession>
<evidence type="ECO:0000256" key="2">
    <source>
        <dbReference type="SAM" id="Phobius"/>
    </source>
</evidence>
<feature type="transmembrane region" description="Helical" evidence="2">
    <location>
        <begin position="134"/>
        <end position="155"/>
    </location>
</feature>
<feature type="transmembrane region" description="Helical" evidence="2">
    <location>
        <begin position="12"/>
        <end position="30"/>
    </location>
</feature>
<evidence type="ECO:0000313" key="5">
    <source>
        <dbReference type="Proteomes" id="UP000324907"/>
    </source>
</evidence>
<dbReference type="EMBL" id="VLTM01000003">
    <property type="protein sequence ID" value="KAA0167998.1"/>
    <property type="molecule type" value="Genomic_DNA"/>
</dbReference>
<organism evidence="3 5">
    <name type="scientific">Cafeteria roenbergensis</name>
    <name type="common">Marine flagellate</name>
    <dbReference type="NCBI Taxonomy" id="33653"/>
    <lineage>
        <taxon>Eukaryota</taxon>
        <taxon>Sar</taxon>
        <taxon>Stramenopiles</taxon>
        <taxon>Bigyra</taxon>
        <taxon>Opalozoa</taxon>
        <taxon>Bicosoecida</taxon>
        <taxon>Cafeteriaceae</taxon>
        <taxon>Cafeteria</taxon>
    </lineage>
</organism>